<evidence type="ECO:0000313" key="4">
    <source>
        <dbReference type="Proteomes" id="UP000266327"/>
    </source>
</evidence>
<protein>
    <submittedName>
        <fullName evidence="3">HD domain-containing protein</fullName>
    </submittedName>
</protein>
<dbReference type="InterPro" id="IPR006674">
    <property type="entry name" value="HD_domain"/>
</dbReference>
<accession>A0A3A3G3V4</accession>
<dbReference type="Proteomes" id="UP000266327">
    <property type="component" value="Unassembled WGS sequence"/>
</dbReference>
<dbReference type="RefSeq" id="WP_119784622.1">
    <property type="nucleotide sequence ID" value="NZ_QYUQ01000002.1"/>
</dbReference>
<dbReference type="PROSITE" id="PS51832">
    <property type="entry name" value="HD_GYP"/>
    <property type="match status" value="1"/>
</dbReference>
<gene>
    <name evidence="3" type="ORF">D3878_05885</name>
</gene>
<dbReference type="AlphaFoldDB" id="A0A3A3G3V4"/>
<dbReference type="OrthoDB" id="9780948at2"/>
<feature type="domain" description="HD-GYP" evidence="2">
    <location>
        <begin position="113"/>
        <end position="308"/>
    </location>
</feature>
<evidence type="ECO:0000259" key="2">
    <source>
        <dbReference type="PROSITE" id="PS51832"/>
    </source>
</evidence>
<evidence type="ECO:0000313" key="3">
    <source>
        <dbReference type="EMBL" id="RJG01172.1"/>
    </source>
</evidence>
<proteinExistence type="predicted"/>
<sequence>MTEAISINDVNRHYLDKVMNLAEERDVEATEDIFDARGMKLVAKGGRISRGMQERLILHKLRKPLESSITVADGINSDVVVDAARRLTDSIAPVGSMHRAAGNNGTPPLDILKQARFGNAMSLMLTITERGGASALAHSVMVSLVSICLAKKLGLDERAQSTVALAGLLHDIGELYIEPEYLDSKRRLRPHEWRHVVVHPRIGQMLIQELENFPPAVAQAVSEHHERFDGGGYPRQLGGSNISIAGQVVSVAEMISGVFMRQDRPLERAALALKIIPGEHAHELVSAVSSVLRICGEEPGTASQDVALQAVYRNVQSLHGNIEAALAQLGALADSPLVTSRACKDLLARGLQQVLAVRRAFTSTGLDICTHEDIAEFMAHNREIHFEVGVAGKEIQWRLQDVARNLAMHGAALHAQEASLLQPLIAQLDAAG</sequence>
<reference evidence="4" key="1">
    <citation type="submission" date="2018-09" db="EMBL/GenBank/DDBJ databases">
        <authorList>
            <person name="Zhu H."/>
        </authorList>
    </citation>
    <scope>NUCLEOTIDE SEQUENCE [LARGE SCALE GENOMIC DNA]</scope>
    <source>
        <strain evidence="4">K1S02-23</strain>
    </source>
</reference>
<dbReference type="SUPFAM" id="SSF109604">
    <property type="entry name" value="HD-domain/PDEase-like"/>
    <property type="match status" value="1"/>
</dbReference>
<dbReference type="GO" id="GO:0008081">
    <property type="term" value="F:phosphoric diester hydrolase activity"/>
    <property type="evidence" value="ECO:0007669"/>
    <property type="project" value="UniProtKB-ARBA"/>
</dbReference>
<keyword evidence="4" id="KW-1185">Reference proteome</keyword>
<dbReference type="PANTHER" id="PTHR43155:SF2">
    <property type="entry name" value="CYCLIC DI-GMP PHOSPHODIESTERASE PA4108"/>
    <property type="match status" value="1"/>
</dbReference>
<comment type="caution">
    <text evidence="3">The sequence shown here is derived from an EMBL/GenBank/DDBJ whole genome shotgun (WGS) entry which is preliminary data.</text>
</comment>
<feature type="domain" description="HD" evidence="1">
    <location>
        <begin position="135"/>
        <end position="258"/>
    </location>
</feature>
<name>A0A3A3G3V4_9BURK</name>
<organism evidence="3 4">
    <name type="scientific">Noviherbaspirillum sedimenti</name>
    <dbReference type="NCBI Taxonomy" id="2320865"/>
    <lineage>
        <taxon>Bacteria</taxon>
        <taxon>Pseudomonadati</taxon>
        <taxon>Pseudomonadota</taxon>
        <taxon>Betaproteobacteria</taxon>
        <taxon>Burkholderiales</taxon>
        <taxon>Oxalobacteraceae</taxon>
        <taxon>Noviherbaspirillum</taxon>
    </lineage>
</organism>
<dbReference type="PANTHER" id="PTHR43155">
    <property type="entry name" value="CYCLIC DI-GMP PHOSPHODIESTERASE PA4108-RELATED"/>
    <property type="match status" value="1"/>
</dbReference>
<dbReference type="InterPro" id="IPR003607">
    <property type="entry name" value="HD/PDEase_dom"/>
</dbReference>
<dbReference type="Pfam" id="PF13487">
    <property type="entry name" value="HD_5"/>
    <property type="match status" value="1"/>
</dbReference>
<dbReference type="InterPro" id="IPR037522">
    <property type="entry name" value="HD_GYP_dom"/>
</dbReference>
<dbReference type="PROSITE" id="PS51831">
    <property type="entry name" value="HD"/>
    <property type="match status" value="1"/>
</dbReference>
<dbReference type="EMBL" id="QYUQ01000002">
    <property type="protein sequence ID" value="RJG01172.1"/>
    <property type="molecule type" value="Genomic_DNA"/>
</dbReference>
<evidence type="ECO:0000259" key="1">
    <source>
        <dbReference type="PROSITE" id="PS51831"/>
    </source>
</evidence>
<dbReference type="Gene3D" id="1.10.3210.10">
    <property type="entry name" value="Hypothetical protein af1432"/>
    <property type="match status" value="1"/>
</dbReference>
<dbReference type="CDD" id="cd00077">
    <property type="entry name" value="HDc"/>
    <property type="match status" value="1"/>
</dbReference>